<dbReference type="InterPro" id="IPR002934">
    <property type="entry name" value="Polymerase_NTP_transf_dom"/>
</dbReference>
<dbReference type="Gene3D" id="3.30.460.10">
    <property type="entry name" value="Beta Polymerase, domain 2"/>
    <property type="match status" value="1"/>
</dbReference>
<evidence type="ECO:0000313" key="3">
    <source>
        <dbReference type="Proteomes" id="UP001500740"/>
    </source>
</evidence>
<dbReference type="Proteomes" id="UP001500740">
    <property type="component" value="Unassembled WGS sequence"/>
</dbReference>
<dbReference type="SUPFAM" id="SSF81301">
    <property type="entry name" value="Nucleotidyltransferase"/>
    <property type="match status" value="1"/>
</dbReference>
<evidence type="ECO:0000259" key="1">
    <source>
        <dbReference type="Pfam" id="PF01909"/>
    </source>
</evidence>
<feature type="domain" description="Polymerase nucleotidyl transferase" evidence="1">
    <location>
        <begin position="41"/>
        <end position="88"/>
    </location>
</feature>
<gene>
    <name evidence="2" type="ORF">GCM10008935_00610</name>
</gene>
<dbReference type="Pfam" id="PF01909">
    <property type="entry name" value="NTP_transf_2"/>
    <property type="match status" value="1"/>
</dbReference>
<evidence type="ECO:0000313" key="2">
    <source>
        <dbReference type="EMBL" id="GAA0450081.1"/>
    </source>
</evidence>
<dbReference type="RefSeq" id="WP_343780915.1">
    <property type="nucleotide sequence ID" value="NZ_BAAACZ010000002.1"/>
</dbReference>
<organism evidence="2 3">
    <name type="scientific">Alkalibacillus silvisoli</name>
    <dbReference type="NCBI Taxonomy" id="392823"/>
    <lineage>
        <taxon>Bacteria</taxon>
        <taxon>Bacillati</taxon>
        <taxon>Bacillota</taxon>
        <taxon>Bacilli</taxon>
        <taxon>Bacillales</taxon>
        <taxon>Bacillaceae</taxon>
        <taxon>Alkalibacillus</taxon>
    </lineage>
</organism>
<dbReference type="EMBL" id="BAAACZ010000002">
    <property type="protein sequence ID" value="GAA0450081.1"/>
    <property type="molecule type" value="Genomic_DNA"/>
</dbReference>
<name>A0ABP3JG41_9BACI</name>
<sequence length="270" mass="30632">MGYQPNSFVNDQGFIITEVSIRKISSQFEQVVNLTIKGIESQLGSYIHSIYVYGSVVAGRAIIEKSDLDVLVVFKELPDEQIVKQIDELAQGLSQTFKEKVRDVGLVYTYLEEIREGPESLGLKVFLKHLCVCLYGDDLSVEYPCYKPTKRVAAALNGDAPDVLKRLWKKYSDSQRVQDKVQIQRSIARKIICTGACFASAKHGVWATDRGDMARLFMYCYPNKTKQIKIALFASDEHKKVSSEQIEILKSLSEWVSEQATHVFGEYRKN</sequence>
<accession>A0ABP3JG41</accession>
<dbReference type="InterPro" id="IPR043519">
    <property type="entry name" value="NT_sf"/>
</dbReference>
<reference evidence="3" key="1">
    <citation type="journal article" date="2019" name="Int. J. Syst. Evol. Microbiol.">
        <title>The Global Catalogue of Microorganisms (GCM) 10K type strain sequencing project: providing services to taxonomists for standard genome sequencing and annotation.</title>
        <authorList>
            <consortium name="The Broad Institute Genomics Platform"/>
            <consortium name="The Broad Institute Genome Sequencing Center for Infectious Disease"/>
            <person name="Wu L."/>
            <person name="Ma J."/>
        </authorList>
    </citation>
    <scope>NUCLEOTIDE SEQUENCE [LARGE SCALE GENOMIC DNA]</scope>
    <source>
        <strain evidence="3">JCM 14193</strain>
    </source>
</reference>
<keyword evidence="3" id="KW-1185">Reference proteome</keyword>
<protein>
    <submittedName>
        <fullName evidence="2">Nucleotidyltransferase domain-containing protein</fullName>
    </submittedName>
</protein>
<proteinExistence type="predicted"/>
<dbReference type="CDD" id="cd05403">
    <property type="entry name" value="NT_KNTase_like"/>
    <property type="match status" value="1"/>
</dbReference>
<comment type="caution">
    <text evidence="2">The sequence shown here is derived from an EMBL/GenBank/DDBJ whole genome shotgun (WGS) entry which is preliminary data.</text>
</comment>